<proteinExistence type="predicted"/>
<evidence type="ECO:0000313" key="2">
    <source>
        <dbReference type="EMBL" id="NEL76817.1"/>
    </source>
</evidence>
<dbReference type="EMBL" id="JZUY01000036">
    <property type="protein sequence ID" value="KLC07832.1"/>
    <property type="molecule type" value="Genomic_DNA"/>
</dbReference>
<dbReference type="Proteomes" id="UP000035369">
    <property type="component" value="Unassembled WGS sequence"/>
</dbReference>
<gene>
    <name evidence="3" type="ORF">DB769_15250</name>
    <name evidence="2" type="ORF">G3W61_11210</name>
    <name evidence="1" type="ORF">XP315_08460</name>
</gene>
<evidence type="ECO:0000313" key="1">
    <source>
        <dbReference type="EMBL" id="KLC07832.1"/>
    </source>
</evidence>
<keyword evidence="4" id="KW-1185">Reference proteome</keyword>
<dbReference type="Proteomes" id="UP000289372">
    <property type="component" value="Unassembled WGS sequence"/>
</dbReference>
<reference evidence="2 6" key="3">
    <citation type="submission" date="2019-11" db="EMBL/GenBank/DDBJ databases">
        <title>Genome-resolved metagenomics to study the prevalence of co-infection and intraspecific heterogeneity among plant pathogen metapopulations.</title>
        <authorList>
            <person name="Newberry E."/>
            <person name="Bhandari R."/>
            <person name="Kemble J."/>
            <person name="Sikora E."/>
            <person name="Potnis N."/>
        </authorList>
    </citation>
    <scope>NUCLEOTIDE SEQUENCE [LARGE SCALE GENOMIC DNA]</scope>
    <source>
        <strain evidence="2">Xp_Tom_Tuscaloosa_18b</strain>
    </source>
</reference>
<dbReference type="EMBL" id="JAAGYU010000044">
    <property type="protein sequence ID" value="NEL76817.1"/>
    <property type="molecule type" value="Genomic_DNA"/>
</dbReference>
<accession>A0A6L9XFK3</accession>
<dbReference type="Proteomes" id="UP000471082">
    <property type="component" value="Unassembled WGS sequence"/>
</dbReference>
<dbReference type="EMBL" id="PUUL01000088">
    <property type="protein sequence ID" value="RXD52313.1"/>
    <property type="molecule type" value="Genomic_DNA"/>
</dbReference>
<dbReference type="AlphaFoldDB" id="A0A6L9XFK3"/>
<evidence type="ECO:0000313" key="5">
    <source>
        <dbReference type="Proteomes" id="UP000289372"/>
    </source>
</evidence>
<name>A0A6L9XFK3_XANPE</name>
<sequence>MSKAAEMRMLRDERCNPVEIATALNLPVKRVQRFLQADAQPKFHSRRNRTGTIARAFRGWRGQSLGGVVISL</sequence>
<reference evidence="1 4" key="1">
    <citation type="submission" date="2015-02" db="EMBL/GenBank/DDBJ databases">
        <title>Whole genome sequencing of multiple isolates of three species of pepper and tomato-infecting xanthomonads reveals genetic diversity in field strains and pinpoints effectors responsible for host specificity.</title>
        <authorList>
            <person name="Schwartz A."/>
            <person name="Dahlbeck D."/>
            <person name="Staskawicz B."/>
            <person name="Bart R."/>
            <person name="Potnis N."/>
            <person name="Minsavage G."/>
            <person name="Timilsina S."/>
            <person name="Goss E."/>
            <person name="Jones J."/>
            <person name="Vallad G."/>
            <person name="Barak J."/>
            <person name="Miller S."/>
            <person name="Ritchie D."/>
            <person name="Martins J.Jr."/>
            <person name="Patane J.S."/>
            <person name="Setubal J.C."/>
        </authorList>
    </citation>
    <scope>NUCLEOTIDE SEQUENCE [LARGE SCALE GENOMIC DNA]</scope>
    <source>
        <strain evidence="1 4">Xp3-15</strain>
    </source>
</reference>
<evidence type="ECO:0000313" key="6">
    <source>
        <dbReference type="Proteomes" id="UP000471082"/>
    </source>
</evidence>
<protein>
    <submittedName>
        <fullName evidence="2">Uncharacterized protein</fullName>
    </submittedName>
</protein>
<comment type="caution">
    <text evidence="2">The sequence shown here is derived from an EMBL/GenBank/DDBJ whole genome shotgun (WGS) entry which is preliminary data.</text>
</comment>
<evidence type="ECO:0000313" key="4">
    <source>
        <dbReference type="Proteomes" id="UP000035369"/>
    </source>
</evidence>
<reference evidence="3 5" key="2">
    <citation type="submission" date="2018-02" db="EMBL/GenBank/DDBJ databases">
        <title>Characterization of Xanthomonas diversity in transplant houses and field plants.</title>
        <authorList>
            <person name="Abrahamian P."/>
            <person name="Timilsina S."/>
            <person name="Minsavage G.V."/>
            <person name="Goss E.M."/>
            <person name="Jones J.B."/>
            <person name="Vallad G.E."/>
        </authorList>
    </citation>
    <scope>NUCLEOTIDE SEQUENCE [LARGE SCALE GENOMIC DNA]</scope>
    <source>
        <strain evidence="3 5">GEV2132</strain>
    </source>
</reference>
<evidence type="ECO:0000313" key="3">
    <source>
        <dbReference type="EMBL" id="RXD52313.1"/>
    </source>
</evidence>
<organism evidence="2 6">
    <name type="scientific">Xanthomonas perforans</name>
    <dbReference type="NCBI Taxonomy" id="442694"/>
    <lineage>
        <taxon>Bacteria</taxon>
        <taxon>Pseudomonadati</taxon>
        <taxon>Pseudomonadota</taxon>
        <taxon>Gammaproteobacteria</taxon>
        <taxon>Lysobacterales</taxon>
        <taxon>Lysobacteraceae</taxon>
        <taxon>Xanthomonas</taxon>
    </lineage>
</organism>
<dbReference type="RefSeq" id="WP_046931991.1">
    <property type="nucleotide sequence ID" value="NZ_CP116309.1"/>
</dbReference>